<dbReference type="SUPFAM" id="SSF56801">
    <property type="entry name" value="Acetyl-CoA synthetase-like"/>
    <property type="match status" value="1"/>
</dbReference>
<evidence type="ECO:0000256" key="5">
    <source>
        <dbReference type="HAMAP-Rule" id="MF_00731"/>
    </source>
</evidence>
<keyword evidence="4 5" id="KW-0067">ATP-binding</keyword>
<dbReference type="Pfam" id="PF00501">
    <property type="entry name" value="AMP-binding"/>
    <property type="match status" value="1"/>
</dbReference>
<evidence type="ECO:0000259" key="7">
    <source>
        <dbReference type="Pfam" id="PF13193"/>
    </source>
</evidence>
<comment type="pathway">
    <text evidence="5">Quinol/quinone metabolism; menaquinone biosynthesis.</text>
</comment>
<dbReference type="InterPro" id="IPR025110">
    <property type="entry name" value="AMP-bd_C"/>
</dbReference>
<feature type="domain" description="AMP-dependent synthetase/ligase" evidence="6">
    <location>
        <begin position="10"/>
        <end position="348"/>
    </location>
</feature>
<dbReference type="OrthoDB" id="9762242at2"/>
<feature type="domain" description="AMP-binding enzyme C-terminal" evidence="7">
    <location>
        <begin position="398"/>
        <end position="473"/>
    </location>
</feature>
<keyword evidence="3 5" id="KW-0547">Nucleotide-binding</keyword>
<evidence type="ECO:0000256" key="2">
    <source>
        <dbReference type="ARBA" id="ARBA00022598"/>
    </source>
</evidence>
<keyword evidence="2 5" id="KW-0436">Ligase</keyword>
<dbReference type="Gene3D" id="3.40.50.12780">
    <property type="entry name" value="N-terminal domain of ligase-like"/>
    <property type="match status" value="1"/>
</dbReference>
<dbReference type="InterPro" id="IPR010192">
    <property type="entry name" value="MenE"/>
</dbReference>
<dbReference type="InterPro" id="IPR045851">
    <property type="entry name" value="AMP-bd_C_sf"/>
</dbReference>
<protein>
    <recommendedName>
        <fullName evidence="5">2-succinylbenzoate--CoA ligase</fullName>
        <ecNumber evidence="5">6.2.1.26</ecNumber>
    </recommendedName>
    <alternativeName>
        <fullName evidence="5">o-succinylbenzoyl-CoA synthetase</fullName>
        <shortName evidence="5">OSB-CoA synthetase</shortName>
    </alternativeName>
</protein>
<dbReference type="HAMAP" id="MF_00731">
    <property type="entry name" value="MenE"/>
    <property type="match status" value="1"/>
</dbReference>
<dbReference type="UniPathway" id="UPA00079"/>
<dbReference type="InterPro" id="IPR042099">
    <property type="entry name" value="ANL_N_sf"/>
</dbReference>
<dbReference type="NCBIfam" id="NF002966">
    <property type="entry name" value="PRK03640.1"/>
    <property type="match status" value="1"/>
</dbReference>
<evidence type="ECO:0000259" key="6">
    <source>
        <dbReference type="Pfam" id="PF00501"/>
    </source>
</evidence>
<evidence type="ECO:0000313" key="8">
    <source>
        <dbReference type="EMBL" id="KJE27136.1"/>
    </source>
</evidence>
<dbReference type="PANTHER" id="PTHR43767:SF1">
    <property type="entry name" value="NONRIBOSOMAL PEPTIDE SYNTHASE PES1 (EUROFUNG)-RELATED"/>
    <property type="match status" value="1"/>
</dbReference>
<dbReference type="FunFam" id="3.30.300.30:FF:000008">
    <property type="entry name" value="2,3-dihydroxybenzoate-AMP ligase"/>
    <property type="match status" value="1"/>
</dbReference>
<dbReference type="GO" id="GO:0005524">
    <property type="term" value="F:ATP binding"/>
    <property type="evidence" value="ECO:0007669"/>
    <property type="project" value="UniProtKB-KW"/>
</dbReference>
<reference evidence="8 9" key="1">
    <citation type="submission" date="2015-01" db="EMBL/GenBank/DDBJ databases">
        <authorList>
            <person name="Filippidou S."/>
            <person name="Jeanneret N."/>
            <person name="Russel-Delif L."/>
            <person name="Junier T."/>
            <person name="Wunderlin T."/>
            <person name="Molina V."/>
            <person name="Johnson S.L."/>
            <person name="Davenport K.W."/>
            <person name="Chain P.S."/>
            <person name="Dorador C."/>
            <person name="Junier P."/>
        </authorList>
    </citation>
    <scope>NUCLEOTIDE SEQUENCE [LARGE SCALE GENOMIC DNA]</scope>
    <source>
        <strain evidence="8 9">Et7/4</strain>
    </source>
</reference>
<dbReference type="Gene3D" id="3.30.300.30">
    <property type="match status" value="1"/>
</dbReference>
<evidence type="ECO:0000256" key="1">
    <source>
        <dbReference type="ARBA" id="ARBA00022428"/>
    </source>
</evidence>
<proteinExistence type="inferred from homology"/>
<dbReference type="AlphaFoldDB" id="A0A0D8BSJ6"/>
<dbReference type="GO" id="GO:0008756">
    <property type="term" value="F:o-succinylbenzoate-CoA ligase activity"/>
    <property type="evidence" value="ECO:0007669"/>
    <property type="project" value="UniProtKB-UniRule"/>
</dbReference>
<dbReference type="InterPro" id="IPR000873">
    <property type="entry name" value="AMP-dep_synth/lig_dom"/>
</dbReference>
<dbReference type="Pfam" id="PF13193">
    <property type="entry name" value="AMP-binding_C"/>
    <property type="match status" value="1"/>
</dbReference>
<dbReference type="NCBIfam" id="TIGR01923">
    <property type="entry name" value="menE"/>
    <property type="match status" value="1"/>
</dbReference>
<organism evidence="8 9">
    <name type="scientific">Geobacillus kaustophilus</name>
    <dbReference type="NCBI Taxonomy" id="1462"/>
    <lineage>
        <taxon>Bacteria</taxon>
        <taxon>Bacillati</taxon>
        <taxon>Bacillota</taxon>
        <taxon>Bacilli</taxon>
        <taxon>Bacillales</taxon>
        <taxon>Anoxybacillaceae</taxon>
        <taxon>Geobacillus</taxon>
        <taxon>Geobacillus thermoleovorans group</taxon>
    </lineage>
</organism>
<comment type="caution">
    <text evidence="8">The sequence shown here is derived from an EMBL/GenBank/DDBJ whole genome shotgun (WGS) entry which is preliminary data.</text>
</comment>
<evidence type="ECO:0000313" key="9">
    <source>
        <dbReference type="Proteomes" id="UP000032522"/>
    </source>
</evidence>
<gene>
    <name evidence="5 8" type="primary">menE</name>
    <name evidence="8" type="ORF">LG52_116</name>
</gene>
<evidence type="ECO:0000256" key="4">
    <source>
        <dbReference type="ARBA" id="ARBA00022840"/>
    </source>
</evidence>
<dbReference type="EC" id="6.2.1.26" evidence="5"/>
<comment type="catalytic activity">
    <reaction evidence="5">
        <text>2-succinylbenzoate + ATP + CoA = 2-succinylbenzoyl-CoA + AMP + diphosphate</text>
        <dbReference type="Rhea" id="RHEA:17009"/>
        <dbReference type="ChEBI" id="CHEBI:18325"/>
        <dbReference type="ChEBI" id="CHEBI:30616"/>
        <dbReference type="ChEBI" id="CHEBI:33019"/>
        <dbReference type="ChEBI" id="CHEBI:57287"/>
        <dbReference type="ChEBI" id="CHEBI:57364"/>
        <dbReference type="ChEBI" id="CHEBI:456215"/>
        <dbReference type="EC" id="6.2.1.26"/>
    </reaction>
</comment>
<comment type="similarity">
    <text evidence="5">Belongs to the ATP-dependent AMP-binding enzyme family. MenE subfamily.</text>
</comment>
<dbReference type="UniPathway" id="UPA01057">
    <property type="reaction ID" value="UER00166"/>
</dbReference>
<accession>A0A0D8BSJ6</accession>
<dbReference type="PANTHER" id="PTHR43767">
    <property type="entry name" value="LONG-CHAIN-FATTY-ACID--COA LIGASE"/>
    <property type="match status" value="1"/>
</dbReference>
<keyword evidence="1 5" id="KW-0474">Menaquinone biosynthesis</keyword>
<dbReference type="CDD" id="cd05912">
    <property type="entry name" value="OSB_CoA_lg"/>
    <property type="match status" value="1"/>
</dbReference>
<dbReference type="EMBL" id="JYBP01000003">
    <property type="protein sequence ID" value="KJE27136.1"/>
    <property type="molecule type" value="Genomic_DNA"/>
</dbReference>
<dbReference type="PROSITE" id="PS00455">
    <property type="entry name" value="AMP_BINDING"/>
    <property type="match status" value="1"/>
</dbReference>
<dbReference type="InterPro" id="IPR050237">
    <property type="entry name" value="ATP-dep_AMP-bd_enzyme"/>
</dbReference>
<name>A0A0D8BSJ6_GEOKU</name>
<dbReference type="GO" id="GO:0009234">
    <property type="term" value="P:menaquinone biosynthetic process"/>
    <property type="evidence" value="ECO:0007669"/>
    <property type="project" value="UniProtKB-UniRule"/>
</dbReference>
<sequence length="490" mass="53978">MTTMPNWLKQRAFLTPERTAVSDGERTKTFAELYEAAASWARRLARAGVKEGDIVALLMKNRIEMIEIIHALFFLGARALLQNVRLTSYEIGWQLDDSEARLVIADEELAGRLGGDGRVLTVDALAALPEADVSLNETCDLEETATIMYTSGTTGTPKGVLQTYGNHWWSAVGSALNLGLHERDCWLAAVPLFHISGLSIAMRSVIYGMPMRLQTSFDPKEANEWIMRGDVTIMSVVAAMLQRMVAELGEARYPDTFRCMLLGGGPAPRPLLEACKEKGIPVYQTYGMTETASQIATLAPEYSLTKLGSAGKPLFPAELCILKDGKPAAPHEAGEIVVKGPNVAKGYLHRPEATEQAIRGGWFFTGDIGYVDEDGFLYVLDRRSDLIISGGENVYPAEVEAVLLSHPDVEEAGVTGVEDETWGQVPYAFVRLKRGAAADEAALRAFCRERLAKYKVPARIYFVDELPRNAAQKLLRRELKRIIPKTEHGF</sequence>
<dbReference type="Proteomes" id="UP000032522">
    <property type="component" value="Unassembled WGS sequence"/>
</dbReference>
<dbReference type="InterPro" id="IPR020845">
    <property type="entry name" value="AMP-binding_CS"/>
</dbReference>
<evidence type="ECO:0000256" key="3">
    <source>
        <dbReference type="ARBA" id="ARBA00022741"/>
    </source>
</evidence>
<dbReference type="RefSeq" id="WP_044730498.1">
    <property type="nucleotide sequence ID" value="NZ_JYBP01000003.1"/>
</dbReference>
<dbReference type="PATRIC" id="fig|1462.6.peg.206"/>
<comment type="function">
    <text evidence="5">Converts 2-succinylbenzoate (OSB) to 2-succinylbenzoyl-CoA (OSB-CoA).</text>
</comment>
<comment type="pathway">
    <text evidence="5">Quinol/quinone metabolism; 1,4-dihydroxy-2-naphthoate biosynthesis; 1,4-dihydroxy-2-naphthoate from chorismate: step 5/7.</text>
</comment>